<comment type="similarity">
    <text evidence="9">Belongs to the mitochondrial carrier (TC 2.A.29) family.</text>
</comment>
<evidence type="ECO:0000256" key="4">
    <source>
        <dbReference type="ARBA" id="ARBA00022737"/>
    </source>
</evidence>
<dbReference type="PROSITE" id="PS50920">
    <property type="entry name" value="SOLCAR"/>
    <property type="match status" value="3"/>
</dbReference>
<evidence type="ECO:0000256" key="6">
    <source>
        <dbReference type="ARBA" id="ARBA00023128"/>
    </source>
</evidence>
<proteinExistence type="inferred from homology"/>
<organism evidence="11 12">
    <name type="scientific">Acaromyces ingoldii</name>
    <dbReference type="NCBI Taxonomy" id="215250"/>
    <lineage>
        <taxon>Eukaryota</taxon>
        <taxon>Fungi</taxon>
        <taxon>Dikarya</taxon>
        <taxon>Basidiomycota</taxon>
        <taxon>Ustilaginomycotina</taxon>
        <taxon>Exobasidiomycetes</taxon>
        <taxon>Exobasidiales</taxon>
        <taxon>Cryptobasidiaceae</taxon>
        <taxon>Acaromyces</taxon>
    </lineage>
</organism>
<accession>A0A316YHJ7</accession>
<dbReference type="GO" id="GO:0015187">
    <property type="term" value="F:glycine transmembrane transporter activity"/>
    <property type="evidence" value="ECO:0007669"/>
    <property type="project" value="TreeGrafter"/>
</dbReference>
<dbReference type="InterPro" id="IPR018108">
    <property type="entry name" value="MCP_transmembrane"/>
</dbReference>
<keyword evidence="6" id="KW-0496">Mitochondrion</keyword>
<evidence type="ECO:0000313" key="11">
    <source>
        <dbReference type="EMBL" id="PWN88621.1"/>
    </source>
</evidence>
<dbReference type="InterPro" id="IPR023395">
    <property type="entry name" value="MCP_dom_sf"/>
</dbReference>
<dbReference type="RefSeq" id="XP_025375819.1">
    <property type="nucleotide sequence ID" value="XM_025519337.1"/>
</dbReference>
<dbReference type="InterPro" id="IPR002067">
    <property type="entry name" value="MCP"/>
</dbReference>
<evidence type="ECO:0000313" key="12">
    <source>
        <dbReference type="Proteomes" id="UP000245768"/>
    </source>
</evidence>
<dbReference type="GO" id="GO:0031966">
    <property type="term" value="C:mitochondrial membrane"/>
    <property type="evidence" value="ECO:0007669"/>
    <property type="project" value="UniProtKB-SubCell"/>
</dbReference>
<keyword evidence="3 8" id="KW-0812">Transmembrane</keyword>
<feature type="repeat" description="Solcar" evidence="8">
    <location>
        <begin position="1"/>
        <end position="80"/>
    </location>
</feature>
<gene>
    <name evidence="11" type="ORF">FA10DRAFT_244228</name>
</gene>
<dbReference type="GO" id="GO:1904983">
    <property type="term" value="P:glycine import into mitochondrion"/>
    <property type="evidence" value="ECO:0007669"/>
    <property type="project" value="TreeGrafter"/>
</dbReference>
<dbReference type="OrthoDB" id="1924968at2759"/>
<feature type="repeat" description="Solcar" evidence="8">
    <location>
        <begin position="117"/>
        <end position="204"/>
    </location>
</feature>
<protein>
    <submittedName>
        <fullName evidence="11">Mitochondrial carrier</fullName>
    </submittedName>
</protein>
<keyword evidence="4" id="KW-0677">Repeat</keyword>
<feature type="region of interest" description="Disordered" evidence="10">
    <location>
        <begin position="1"/>
        <end position="23"/>
    </location>
</feature>
<reference evidence="11 12" key="1">
    <citation type="journal article" date="2018" name="Mol. Biol. Evol.">
        <title>Broad Genomic Sampling Reveals a Smut Pathogenic Ancestry of the Fungal Clade Ustilaginomycotina.</title>
        <authorList>
            <person name="Kijpornyongpan T."/>
            <person name="Mondo S.J."/>
            <person name="Barry K."/>
            <person name="Sandor L."/>
            <person name="Lee J."/>
            <person name="Lipzen A."/>
            <person name="Pangilinan J."/>
            <person name="LaButti K."/>
            <person name="Hainaut M."/>
            <person name="Henrissat B."/>
            <person name="Grigoriev I.V."/>
            <person name="Spatafora J.W."/>
            <person name="Aime M.C."/>
        </authorList>
    </citation>
    <scope>NUCLEOTIDE SEQUENCE [LARGE SCALE GENOMIC DNA]</scope>
    <source>
        <strain evidence="11 12">MCA 4198</strain>
    </source>
</reference>
<dbReference type="Gene3D" id="1.50.40.10">
    <property type="entry name" value="Mitochondrial carrier domain"/>
    <property type="match status" value="1"/>
</dbReference>
<dbReference type="PRINTS" id="PR00926">
    <property type="entry name" value="MITOCARRIER"/>
</dbReference>
<dbReference type="AlphaFoldDB" id="A0A316YHJ7"/>
<dbReference type="STRING" id="215250.A0A316YHJ7"/>
<dbReference type="Pfam" id="PF00153">
    <property type="entry name" value="Mito_carr"/>
    <property type="match status" value="3"/>
</dbReference>
<name>A0A316YHJ7_9BASI</name>
<dbReference type="GeneID" id="37041253"/>
<evidence type="ECO:0000256" key="3">
    <source>
        <dbReference type="ARBA" id="ARBA00022692"/>
    </source>
</evidence>
<evidence type="ECO:0000256" key="2">
    <source>
        <dbReference type="ARBA" id="ARBA00022448"/>
    </source>
</evidence>
<dbReference type="FunCoup" id="A0A316YHJ7">
    <property type="interactions" value="142"/>
</dbReference>
<dbReference type="PANTHER" id="PTHR46181">
    <property type="entry name" value="MITOCHONDRIAL GLYCINE TRANSPORTER"/>
    <property type="match status" value="1"/>
</dbReference>
<comment type="subcellular location">
    <subcellularLocation>
        <location evidence="1">Mitochondrion membrane</location>
        <topology evidence="1">Multi-pass membrane protein</topology>
    </subcellularLocation>
</comment>
<keyword evidence="7 8" id="KW-0472">Membrane</keyword>
<dbReference type="SUPFAM" id="SSF103506">
    <property type="entry name" value="Mitochondrial carrier"/>
    <property type="match status" value="1"/>
</dbReference>
<keyword evidence="5" id="KW-1133">Transmembrane helix</keyword>
<evidence type="ECO:0000256" key="7">
    <source>
        <dbReference type="ARBA" id="ARBA00023136"/>
    </source>
</evidence>
<dbReference type="Proteomes" id="UP000245768">
    <property type="component" value="Unassembled WGS sequence"/>
</dbReference>
<evidence type="ECO:0000256" key="5">
    <source>
        <dbReference type="ARBA" id="ARBA00022989"/>
    </source>
</evidence>
<feature type="compositionally biased region" description="Polar residues" evidence="10">
    <location>
        <begin position="7"/>
        <end position="23"/>
    </location>
</feature>
<evidence type="ECO:0000256" key="10">
    <source>
        <dbReference type="SAM" id="MobiDB-lite"/>
    </source>
</evidence>
<sequence>MDFLKTRMQQQRSSPSVTPNSSAVIGAKKQTRTARLGQTIRQVLRDDGWMGLWRGTVPTVARNVPGVAMYFYSVSEIRALVSSSAVPVLSLPPQELPASARGSVGGRSGSTTTLARLTATGNLVSGAFARVVVGFILCPITVVKARFESSHFAKSAYPSLSSALVNIYKTDGVRGLFRGFTATALRDAPYAGLYLVFYEGSKHRLGNWEARGQKARGSGNSLVVSVSGLFAGTLATVLTHPFDILKTRVQTSPSSASPSARHEKRTLIATTRHLIATDGWGAFLDGLGLRCARKAASSAIGWTIFEAGRGFWVSSNTRAQEARVASDTSRVT</sequence>
<dbReference type="EMBL" id="KZ819638">
    <property type="protein sequence ID" value="PWN88621.1"/>
    <property type="molecule type" value="Genomic_DNA"/>
</dbReference>
<dbReference type="PANTHER" id="PTHR46181:SF3">
    <property type="entry name" value="MITOCHONDRIAL GLYCINE TRANSPORTER"/>
    <property type="match status" value="1"/>
</dbReference>
<evidence type="ECO:0000256" key="1">
    <source>
        <dbReference type="ARBA" id="ARBA00004225"/>
    </source>
</evidence>
<keyword evidence="12" id="KW-1185">Reference proteome</keyword>
<keyword evidence="2 9" id="KW-0813">Transport</keyword>
<evidence type="ECO:0000256" key="8">
    <source>
        <dbReference type="PROSITE-ProRule" id="PRU00282"/>
    </source>
</evidence>
<dbReference type="InParanoid" id="A0A316YHJ7"/>
<feature type="repeat" description="Solcar" evidence="8">
    <location>
        <begin position="219"/>
        <end position="311"/>
    </location>
</feature>
<evidence type="ECO:0000256" key="9">
    <source>
        <dbReference type="RuleBase" id="RU000488"/>
    </source>
</evidence>